<dbReference type="GeneID" id="46983583"/>
<keyword evidence="1" id="KW-0812">Transmembrane</keyword>
<dbReference type="AlphaFoldDB" id="F0BFV5"/>
<accession>F0BFV5</accession>
<gene>
    <name evidence="2" type="ORF">XVE_3119</name>
</gene>
<protein>
    <submittedName>
        <fullName evidence="2">Uncharacterized protein</fullName>
    </submittedName>
</protein>
<keyword evidence="1" id="KW-1133">Transmembrane helix</keyword>
<evidence type="ECO:0000313" key="3">
    <source>
        <dbReference type="Proteomes" id="UP000003299"/>
    </source>
</evidence>
<organism evidence="2 3">
    <name type="scientific">Xanthomonas vesicatoria ATCC 35937</name>
    <dbReference type="NCBI Taxonomy" id="925775"/>
    <lineage>
        <taxon>Bacteria</taxon>
        <taxon>Pseudomonadati</taxon>
        <taxon>Pseudomonadota</taxon>
        <taxon>Gammaproteobacteria</taxon>
        <taxon>Lysobacterales</taxon>
        <taxon>Lysobacteraceae</taxon>
        <taxon>Xanthomonas</taxon>
    </lineage>
</organism>
<dbReference type="RefSeq" id="WP_005994213.1">
    <property type="nucleotide sequence ID" value="NZ_AEQV01000113.1"/>
</dbReference>
<reference evidence="2 3" key="1">
    <citation type="journal article" date="2011" name="BMC Genomics">
        <title>Comparative genomics reveals diversity among xanthomonads infecting tomato and pepper.</title>
        <authorList>
            <person name="Potnis N."/>
            <person name="Krasileva K."/>
            <person name="Chow V."/>
            <person name="Almeida N.F."/>
            <person name="Patil P.B."/>
            <person name="Ryan R.P."/>
            <person name="Sharlach M."/>
            <person name="Behlau F."/>
            <person name="Dow J.M."/>
            <person name="Momol M.T."/>
            <person name="White F.F."/>
            <person name="Preston J.F."/>
            <person name="Vinatzer B.A."/>
            <person name="Koebnik R."/>
            <person name="Setubal J.C."/>
            <person name="Norman D.J."/>
            <person name="Staskawicz B.J."/>
            <person name="Jones J.B."/>
        </authorList>
    </citation>
    <scope>NUCLEOTIDE SEQUENCE [LARGE SCALE GENOMIC DNA]</scope>
    <source>
        <strain evidence="2 3">ATCC 35937</strain>
    </source>
</reference>
<evidence type="ECO:0000256" key="1">
    <source>
        <dbReference type="SAM" id="Phobius"/>
    </source>
</evidence>
<proteinExistence type="predicted"/>
<name>F0BFV5_9XANT</name>
<sequence length="83" mass="9485">MERSHYCVDRSLYGDEVVARAAHRYTGIYDVEMRMEGNSLVVAFSSKDNAAVAPDFMLSFLVIYSMSFCVRWSGMKRKACSRN</sequence>
<dbReference type="Proteomes" id="UP000003299">
    <property type="component" value="Unassembled WGS sequence"/>
</dbReference>
<keyword evidence="1" id="KW-0472">Membrane</keyword>
<comment type="caution">
    <text evidence="2">The sequence shown here is derived from an EMBL/GenBank/DDBJ whole genome shotgun (WGS) entry which is preliminary data.</text>
</comment>
<evidence type="ECO:0000313" key="2">
    <source>
        <dbReference type="EMBL" id="EGD08637.1"/>
    </source>
</evidence>
<dbReference type="EMBL" id="AEQV01000113">
    <property type="protein sequence ID" value="EGD08637.1"/>
    <property type="molecule type" value="Genomic_DNA"/>
</dbReference>
<feature type="transmembrane region" description="Helical" evidence="1">
    <location>
        <begin position="56"/>
        <end position="74"/>
    </location>
</feature>